<keyword evidence="1" id="KW-1133">Transmembrane helix</keyword>
<keyword evidence="3" id="KW-1185">Reference proteome</keyword>
<evidence type="ECO:0000256" key="1">
    <source>
        <dbReference type="SAM" id="Phobius"/>
    </source>
</evidence>
<dbReference type="EMBL" id="APGJ01000007">
    <property type="protein sequence ID" value="EYD71347.1"/>
    <property type="molecule type" value="Genomic_DNA"/>
</dbReference>
<name>A0A017HA12_9RHOB</name>
<feature type="transmembrane region" description="Helical" evidence="1">
    <location>
        <begin position="54"/>
        <end position="74"/>
    </location>
</feature>
<dbReference type="Proteomes" id="UP000025047">
    <property type="component" value="Unassembled WGS sequence"/>
</dbReference>
<dbReference type="HOGENOM" id="CLU_041903_1_1_5"/>
<keyword evidence="1" id="KW-0812">Transmembrane</keyword>
<dbReference type="RefSeq" id="WP_017927433.1">
    <property type="nucleotide sequence ID" value="NZ_KB822995.1"/>
</dbReference>
<dbReference type="PATRIC" id="fig|1122180.6.peg.2975"/>
<dbReference type="AlphaFoldDB" id="A0A017HA12"/>
<dbReference type="OrthoDB" id="5291921at2"/>
<feature type="transmembrane region" description="Helical" evidence="1">
    <location>
        <begin position="100"/>
        <end position="131"/>
    </location>
</feature>
<accession>A0A017HA12</accession>
<feature type="transmembrane region" description="Helical" evidence="1">
    <location>
        <begin position="176"/>
        <end position="193"/>
    </location>
</feature>
<organism evidence="2 3">
    <name type="scientific">Limimaricola hongkongensis DSM 17492</name>
    <dbReference type="NCBI Taxonomy" id="1122180"/>
    <lineage>
        <taxon>Bacteria</taxon>
        <taxon>Pseudomonadati</taxon>
        <taxon>Pseudomonadota</taxon>
        <taxon>Alphaproteobacteria</taxon>
        <taxon>Rhodobacterales</taxon>
        <taxon>Paracoccaceae</taxon>
        <taxon>Limimaricola</taxon>
    </lineage>
</organism>
<dbReference type="eggNOG" id="COG2995">
    <property type="taxonomic scope" value="Bacteria"/>
</dbReference>
<sequence>MHSTDIAQVDPGELIACPQCDALYRARMPGHGERATCARCHTVLIAPRKRAGMIIIALAAAQLILVLGAVWFPFLKISRQGFVNNATLLDAALSFTGGPLLVLSLAVTALIVLVPLARAILTIYVLGPLVFDRPAPPGALRLFAMSEEMRPWSMAEIFALGCAVALVKVADLAHLSFGPAFWMFAGLVFLTVIHDRWMCRWSVWQALEHGYGARRDKATA</sequence>
<gene>
    <name evidence="2" type="ORF">Lokhon_02995</name>
</gene>
<reference evidence="2 3" key="1">
    <citation type="submission" date="2013-03" db="EMBL/GenBank/DDBJ databases">
        <authorList>
            <person name="Fiebig A."/>
            <person name="Goeker M."/>
            <person name="Klenk H.-P.P."/>
        </authorList>
    </citation>
    <scope>NUCLEOTIDE SEQUENCE [LARGE SCALE GENOMIC DNA]</scope>
    <source>
        <strain evidence="2 3">DSM 17492</strain>
    </source>
</reference>
<evidence type="ECO:0000313" key="2">
    <source>
        <dbReference type="EMBL" id="EYD71347.1"/>
    </source>
</evidence>
<evidence type="ECO:0000313" key="3">
    <source>
        <dbReference type="Proteomes" id="UP000025047"/>
    </source>
</evidence>
<comment type="caution">
    <text evidence="2">The sequence shown here is derived from an EMBL/GenBank/DDBJ whole genome shotgun (WGS) entry which is preliminary data.</text>
</comment>
<dbReference type="Pfam" id="PF04403">
    <property type="entry name" value="PqiA"/>
    <property type="match status" value="1"/>
</dbReference>
<dbReference type="STRING" id="1122180.Lokhon_02995"/>
<protein>
    <submittedName>
        <fullName evidence="2">Paraquat-inducible protein A</fullName>
    </submittedName>
</protein>
<proteinExistence type="predicted"/>
<keyword evidence="1" id="KW-0472">Membrane</keyword>
<dbReference type="InterPro" id="IPR007498">
    <property type="entry name" value="PqiA-like"/>
</dbReference>